<feature type="region of interest" description="Disordered" evidence="1">
    <location>
        <begin position="54"/>
        <end position="98"/>
    </location>
</feature>
<accession>A0A1E7FM04</accession>
<name>A0A1E7FM04_9STRA</name>
<proteinExistence type="predicted"/>
<sequence>MDSLSQSQSQSQPSLSSPWCYAEKLSSLYDDFTTKSSSSSSLCFSCRGDFSNQHAFSSPNQHRGWGSTKTRRTTATATAAAGGDRVGAGAGADNSTTTKKVTTRKVIEFSDDNKFSTSAAAAQAQAHDDDDDHDPDHLNRELPSFGKSREFRSFGTHDGSYQSTNNSNYSNYSGSGSGSASASGDGDGSHNDNSSYGTTFLRPSFVMAKDVDAVYNNNKNYTYLTSARSESSSSCTEVTANTATTPKNMLYQTCRMTVL</sequence>
<dbReference type="EMBL" id="KV784356">
    <property type="protein sequence ID" value="OEU19191.1"/>
    <property type="molecule type" value="Genomic_DNA"/>
</dbReference>
<keyword evidence="3" id="KW-1185">Reference proteome</keyword>
<reference evidence="2 3" key="1">
    <citation type="submission" date="2016-09" db="EMBL/GenBank/DDBJ databases">
        <title>Extensive genetic diversity and differential bi-allelic expression allows diatom success in the polar Southern Ocean.</title>
        <authorList>
            <consortium name="DOE Joint Genome Institute"/>
            <person name="Mock T."/>
            <person name="Otillar R.P."/>
            <person name="Strauss J."/>
            <person name="Dupont C."/>
            <person name="Frickenhaus S."/>
            <person name="Maumus F."/>
            <person name="Mcmullan M."/>
            <person name="Sanges R."/>
            <person name="Schmutz J."/>
            <person name="Toseland A."/>
            <person name="Valas R."/>
            <person name="Veluchamy A."/>
            <person name="Ward B.J."/>
            <person name="Allen A."/>
            <person name="Barry K."/>
            <person name="Falciatore A."/>
            <person name="Ferrante M."/>
            <person name="Fortunato A.E."/>
            <person name="Gloeckner G."/>
            <person name="Gruber A."/>
            <person name="Hipkin R."/>
            <person name="Janech M."/>
            <person name="Kroth P."/>
            <person name="Leese F."/>
            <person name="Lindquist E."/>
            <person name="Lyon B.R."/>
            <person name="Martin J."/>
            <person name="Mayer C."/>
            <person name="Parker M."/>
            <person name="Quesneville H."/>
            <person name="Raymond J."/>
            <person name="Uhlig C."/>
            <person name="Valentin K.U."/>
            <person name="Worden A.Z."/>
            <person name="Armbrust E.V."/>
            <person name="Bowler C."/>
            <person name="Green B."/>
            <person name="Moulton V."/>
            <person name="Van Oosterhout C."/>
            <person name="Grigoriev I."/>
        </authorList>
    </citation>
    <scope>NUCLEOTIDE SEQUENCE [LARGE SCALE GENOMIC DNA]</scope>
    <source>
        <strain evidence="2 3">CCMP1102</strain>
    </source>
</reference>
<gene>
    <name evidence="2" type="ORF">FRACYDRAFT_237482</name>
</gene>
<dbReference type="KEGG" id="fcy:FRACYDRAFT_237482"/>
<evidence type="ECO:0000313" key="2">
    <source>
        <dbReference type="EMBL" id="OEU19191.1"/>
    </source>
</evidence>
<feature type="region of interest" description="Disordered" evidence="1">
    <location>
        <begin position="117"/>
        <end position="195"/>
    </location>
</feature>
<feature type="compositionally biased region" description="Low complexity" evidence="1">
    <location>
        <begin position="159"/>
        <end position="184"/>
    </location>
</feature>
<organism evidence="2 3">
    <name type="scientific">Fragilariopsis cylindrus CCMP1102</name>
    <dbReference type="NCBI Taxonomy" id="635003"/>
    <lineage>
        <taxon>Eukaryota</taxon>
        <taxon>Sar</taxon>
        <taxon>Stramenopiles</taxon>
        <taxon>Ochrophyta</taxon>
        <taxon>Bacillariophyta</taxon>
        <taxon>Bacillariophyceae</taxon>
        <taxon>Bacillariophycidae</taxon>
        <taxon>Bacillariales</taxon>
        <taxon>Bacillariaceae</taxon>
        <taxon>Fragilariopsis</taxon>
    </lineage>
</organism>
<dbReference type="InParanoid" id="A0A1E7FM04"/>
<dbReference type="AlphaFoldDB" id="A0A1E7FM04"/>
<dbReference type="Proteomes" id="UP000095751">
    <property type="component" value="Unassembled WGS sequence"/>
</dbReference>
<evidence type="ECO:0000256" key="1">
    <source>
        <dbReference type="SAM" id="MobiDB-lite"/>
    </source>
</evidence>
<evidence type="ECO:0000313" key="3">
    <source>
        <dbReference type="Proteomes" id="UP000095751"/>
    </source>
</evidence>
<protein>
    <submittedName>
        <fullName evidence="2">Uncharacterized protein</fullName>
    </submittedName>
</protein>
<feature type="compositionally biased region" description="Low complexity" evidence="1">
    <location>
        <begin position="73"/>
        <end position="83"/>
    </location>
</feature>